<keyword evidence="1" id="KW-0479">Metal-binding</keyword>
<dbReference type="PANTHER" id="PTHR25462:SF296">
    <property type="entry name" value="MEIOTIC P26, ISOFORM F"/>
    <property type="match status" value="1"/>
</dbReference>
<reference evidence="8" key="1">
    <citation type="journal article" date="2015" name="Proc. Natl. Acad. Sci. U.S.A.">
        <title>Genome sequence of the Asian Tiger mosquito, Aedes albopictus, reveals insights into its biology, genetics, and evolution.</title>
        <authorList>
            <person name="Chen X.G."/>
            <person name="Jiang X."/>
            <person name="Gu J."/>
            <person name="Xu M."/>
            <person name="Wu Y."/>
            <person name="Deng Y."/>
            <person name="Zhang C."/>
            <person name="Bonizzoni M."/>
            <person name="Dermauw W."/>
            <person name="Vontas J."/>
            <person name="Armbruster P."/>
            <person name="Huang X."/>
            <person name="Yang Y."/>
            <person name="Zhang H."/>
            <person name="He W."/>
            <person name="Peng H."/>
            <person name="Liu Y."/>
            <person name="Wu K."/>
            <person name="Chen J."/>
            <person name="Lirakis M."/>
            <person name="Topalis P."/>
            <person name="Van Leeuwen T."/>
            <person name="Hall A.B."/>
            <person name="Jiang X."/>
            <person name="Thorpe C."/>
            <person name="Mueller R.L."/>
            <person name="Sun C."/>
            <person name="Waterhouse R.M."/>
            <person name="Yan G."/>
            <person name="Tu Z.J."/>
            <person name="Fang X."/>
            <person name="James A.A."/>
        </authorList>
    </citation>
    <scope>NUCLEOTIDE SEQUENCE [LARGE SCALE GENOMIC DNA]</scope>
    <source>
        <strain evidence="8">Foshan</strain>
    </source>
</reference>
<evidence type="ECO:0000256" key="4">
    <source>
        <dbReference type="PROSITE-ProRule" id="PRU00024"/>
    </source>
</evidence>
<dbReference type="InterPro" id="IPR017907">
    <property type="entry name" value="Znf_RING_CS"/>
</dbReference>
<feature type="domain" description="B box-type" evidence="6">
    <location>
        <begin position="190"/>
        <end position="230"/>
    </location>
</feature>
<dbReference type="RefSeq" id="XP_062699439.1">
    <property type="nucleotide sequence ID" value="XM_062843455.1"/>
</dbReference>
<feature type="domain" description="B box-type" evidence="6">
    <location>
        <begin position="135"/>
        <end position="182"/>
    </location>
</feature>
<proteinExistence type="predicted"/>
<dbReference type="Proteomes" id="UP000069940">
    <property type="component" value="Unassembled WGS sequence"/>
</dbReference>
<evidence type="ECO:0000313" key="8">
    <source>
        <dbReference type="Proteomes" id="UP000069940"/>
    </source>
</evidence>
<protein>
    <recommendedName>
        <fullName evidence="9">B box-type domain-containing protein</fullName>
    </recommendedName>
</protein>
<keyword evidence="3" id="KW-0862">Zinc</keyword>
<evidence type="ECO:0000259" key="5">
    <source>
        <dbReference type="PROSITE" id="PS50089"/>
    </source>
</evidence>
<dbReference type="Gene3D" id="3.30.160.60">
    <property type="entry name" value="Classic Zinc Finger"/>
    <property type="match status" value="1"/>
</dbReference>
<dbReference type="PROSITE" id="PS50119">
    <property type="entry name" value="ZF_BBOX"/>
    <property type="match status" value="2"/>
</dbReference>
<evidence type="ECO:0000313" key="7">
    <source>
        <dbReference type="EnsemblMetazoa" id="AALFPA23_010763.P15120"/>
    </source>
</evidence>
<evidence type="ECO:0000256" key="2">
    <source>
        <dbReference type="ARBA" id="ARBA00022771"/>
    </source>
</evidence>
<dbReference type="Pfam" id="PF00643">
    <property type="entry name" value="zf-B_box"/>
    <property type="match status" value="2"/>
</dbReference>
<dbReference type="RefSeq" id="XP_019528921.3">
    <property type="nucleotide sequence ID" value="XM_019673376.3"/>
</dbReference>
<dbReference type="PANTHER" id="PTHR25462">
    <property type="entry name" value="BONUS, ISOFORM C-RELATED"/>
    <property type="match status" value="1"/>
</dbReference>
<dbReference type="PROSITE" id="PS50089">
    <property type="entry name" value="ZF_RING_2"/>
    <property type="match status" value="1"/>
</dbReference>
<dbReference type="InterPro" id="IPR001841">
    <property type="entry name" value="Znf_RING"/>
</dbReference>
<dbReference type="SMART" id="SM00336">
    <property type="entry name" value="BBOX"/>
    <property type="match status" value="2"/>
</dbReference>
<feature type="domain" description="RING-type" evidence="5">
    <location>
        <begin position="24"/>
        <end position="77"/>
    </location>
</feature>
<accession>A0ABM1YNK1</accession>
<evidence type="ECO:0000259" key="6">
    <source>
        <dbReference type="PROSITE" id="PS50119"/>
    </source>
</evidence>
<keyword evidence="8" id="KW-1185">Reference proteome</keyword>
<dbReference type="GeneID" id="109400893"/>
<dbReference type="CDD" id="cd19757">
    <property type="entry name" value="Bbox1"/>
    <property type="match status" value="1"/>
</dbReference>
<evidence type="ECO:0008006" key="9">
    <source>
        <dbReference type="Google" id="ProtNLM"/>
    </source>
</evidence>
<name>A0ABM1YNK1_AEDAL</name>
<dbReference type="InterPro" id="IPR047153">
    <property type="entry name" value="TRIM45/56/19-like"/>
</dbReference>
<dbReference type="EnsemblMetazoa" id="AALFPA23_010763.R15119">
    <property type="protein sequence ID" value="AALFPA23_010763.P15119"/>
    <property type="gene ID" value="AALFPA23_010763"/>
</dbReference>
<dbReference type="EnsemblMetazoa" id="AALFPA23_010763.R15120">
    <property type="protein sequence ID" value="AALFPA23_010763.P15120"/>
    <property type="gene ID" value="AALFPA23_010763"/>
</dbReference>
<reference evidence="7" key="2">
    <citation type="submission" date="2025-05" db="UniProtKB">
        <authorList>
            <consortium name="EnsemblMetazoa"/>
        </authorList>
    </citation>
    <scope>IDENTIFICATION</scope>
    <source>
        <strain evidence="7">Foshan</strain>
    </source>
</reference>
<organism evidence="7 8">
    <name type="scientific">Aedes albopictus</name>
    <name type="common">Asian tiger mosquito</name>
    <name type="synonym">Stegomyia albopicta</name>
    <dbReference type="NCBI Taxonomy" id="7160"/>
    <lineage>
        <taxon>Eukaryota</taxon>
        <taxon>Metazoa</taxon>
        <taxon>Ecdysozoa</taxon>
        <taxon>Arthropoda</taxon>
        <taxon>Hexapoda</taxon>
        <taxon>Insecta</taxon>
        <taxon>Pterygota</taxon>
        <taxon>Neoptera</taxon>
        <taxon>Endopterygota</taxon>
        <taxon>Diptera</taxon>
        <taxon>Nematocera</taxon>
        <taxon>Culicoidea</taxon>
        <taxon>Culicidae</taxon>
        <taxon>Culicinae</taxon>
        <taxon>Aedini</taxon>
        <taxon>Aedes</taxon>
        <taxon>Stegomyia</taxon>
    </lineage>
</organism>
<keyword evidence="2 4" id="KW-0863">Zinc-finger</keyword>
<dbReference type="SUPFAM" id="SSF57845">
    <property type="entry name" value="B-box zinc-binding domain"/>
    <property type="match status" value="1"/>
</dbReference>
<dbReference type="Gene3D" id="3.30.40.10">
    <property type="entry name" value="Zinc/RING finger domain, C3HC4 (zinc finger)"/>
    <property type="match status" value="1"/>
</dbReference>
<sequence>MSFDNVDNLVRSNVSLTWRSAPKCPKCHQVFSSSGYFNKNNLSRRAFILKCDHLMCERCIIDMVHGPSQAAVCRICNIRTILDKKRRVHEQLQYSYQMLGLMYQRQHEISRLAPPVCAANPSAPGEVVPVVAEEEEDKECYECNMVRTRHYCQECDIALCRDCFEKIHRFGKILSKHKLCSLTAKKWMQQDISICDEHKLTTNLFCTNCEVRVCITCRNENHSSHYCADLVDINREAQPRLQQLIKDLEEAYAKNEQGRKVSAMKKK</sequence>
<dbReference type="InterPro" id="IPR000315">
    <property type="entry name" value="Znf_B-box"/>
</dbReference>
<dbReference type="PROSITE" id="PS00518">
    <property type="entry name" value="ZF_RING_1"/>
    <property type="match status" value="1"/>
</dbReference>
<dbReference type="InterPro" id="IPR013083">
    <property type="entry name" value="Znf_RING/FYVE/PHD"/>
</dbReference>
<evidence type="ECO:0000256" key="3">
    <source>
        <dbReference type="ARBA" id="ARBA00022833"/>
    </source>
</evidence>
<evidence type="ECO:0000256" key="1">
    <source>
        <dbReference type="ARBA" id="ARBA00022723"/>
    </source>
</evidence>